<reference evidence="9" key="1">
    <citation type="submission" date="2018-02" db="EMBL/GenBank/DDBJ databases">
        <title>Genome sequencing of Solimonas sp. HR-BB.</title>
        <authorList>
            <person name="Lee Y."/>
            <person name="Jeon C.O."/>
        </authorList>
    </citation>
    <scope>NUCLEOTIDE SEQUENCE [LARGE SCALE GENOMIC DNA]</scope>
    <source>
        <strain evidence="9">HR-U</strain>
    </source>
</reference>
<dbReference type="AlphaFoldDB" id="A0A2S7IKP1"/>
<dbReference type="Gene3D" id="3.10.50.40">
    <property type="match status" value="2"/>
</dbReference>
<evidence type="ECO:0000256" key="6">
    <source>
        <dbReference type="RuleBase" id="RU003915"/>
    </source>
</evidence>
<dbReference type="RefSeq" id="WP_104709549.1">
    <property type="nucleotide sequence ID" value="NZ_PTRA01000001.1"/>
</dbReference>
<dbReference type="PANTHER" id="PTHR43811:SF19">
    <property type="entry name" value="39 KDA FK506-BINDING NUCLEAR PROTEIN"/>
    <property type="match status" value="1"/>
</dbReference>
<dbReference type="InterPro" id="IPR046357">
    <property type="entry name" value="PPIase_dom_sf"/>
</dbReference>
<evidence type="ECO:0000256" key="3">
    <source>
        <dbReference type="ARBA" id="ARBA00023110"/>
    </source>
</evidence>
<sequence>MKLYLPLVLAGAALLTGCKGLNDDYQEKAEENDKQIQAYITSNGLTPTKSVSGIYYQLGGTTSGRKPQVGEQVRYTYSLMQLNNQIVDTTFKTKVASGTWGLNFSRDNGALLEGLSLMGVGGTNIVLSPHSRAYGSQQYVDSTGKVILPSYSAVRYDIKMLRVLNEAEQIEEYTMSKQLNVTETTSDGLRYIRITEGTGAQLTTGKTATVRYRGQLLNGTKFDESPVAGLPFTVGVSSTISGFNQALQKMKVGGKAIVILPSAIAYGTRGRLNDAQNAYTIPPYAPILFELEILSAN</sequence>
<keyword evidence="3 5" id="KW-0697">Rotamase</keyword>
<proteinExistence type="inferred from homology"/>
<organism evidence="8 9">
    <name type="scientific">Siphonobacter curvatus</name>
    <dbReference type="NCBI Taxonomy" id="2094562"/>
    <lineage>
        <taxon>Bacteria</taxon>
        <taxon>Pseudomonadati</taxon>
        <taxon>Bacteroidota</taxon>
        <taxon>Cytophagia</taxon>
        <taxon>Cytophagales</taxon>
        <taxon>Cytophagaceae</taxon>
        <taxon>Siphonobacter</taxon>
    </lineage>
</organism>
<dbReference type="EC" id="5.2.1.8" evidence="6"/>
<comment type="caution">
    <text evidence="8">The sequence shown here is derived from an EMBL/GenBank/DDBJ whole genome shotgun (WGS) entry which is preliminary data.</text>
</comment>
<name>A0A2S7IKP1_9BACT</name>
<dbReference type="SUPFAM" id="SSF54534">
    <property type="entry name" value="FKBP-like"/>
    <property type="match status" value="2"/>
</dbReference>
<evidence type="ECO:0000256" key="2">
    <source>
        <dbReference type="ARBA" id="ARBA00006577"/>
    </source>
</evidence>
<dbReference type="Pfam" id="PF00254">
    <property type="entry name" value="FKBP_C"/>
    <property type="match status" value="1"/>
</dbReference>
<protein>
    <recommendedName>
        <fullName evidence="6">Peptidyl-prolyl cis-trans isomerase</fullName>
        <ecNumber evidence="6">5.2.1.8</ecNumber>
    </recommendedName>
</protein>
<evidence type="ECO:0000313" key="8">
    <source>
        <dbReference type="EMBL" id="PQA58321.1"/>
    </source>
</evidence>
<comment type="similarity">
    <text evidence="2 6">Belongs to the FKBP-type PPIase family.</text>
</comment>
<evidence type="ECO:0000256" key="1">
    <source>
        <dbReference type="ARBA" id="ARBA00000971"/>
    </source>
</evidence>
<dbReference type="PROSITE" id="PS51257">
    <property type="entry name" value="PROKAR_LIPOPROTEIN"/>
    <property type="match status" value="1"/>
</dbReference>
<dbReference type="EMBL" id="PTRA01000001">
    <property type="protein sequence ID" value="PQA58321.1"/>
    <property type="molecule type" value="Genomic_DNA"/>
</dbReference>
<keyword evidence="4 5" id="KW-0413">Isomerase</keyword>
<keyword evidence="9" id="KW-1185">Reference proteome</keyword>
<dbReference type="PANTHER" id="PTHR43811">
    <property type="entry name" value="FKBP-TYPE PEPTIDYL-PROLYL CIS-TRANS ISOMERASE FKPA"/>
    <property type="match status" value="1"/>
</dbReference>
<evidence type="ECO:0000313" key="9">
    <source>
        <dbReference type="Proteomes" id="UP000239590"/>
    </source>
</evidence>
<dbReference type="GO" id="GO:0003755">
    <property type="term" value="F:peptidyl-prolyl cis-trans isomerase activity"/>
    <property type="evidence" value="ECO:0007669"/>
    <property type="project" value="UniProtKB-UniRule"/>
</dbReference>
<evidence type="ECO:0000259" key="7">
    <source>
        <dbReference type="PROSITE" id="PS50059"/>
    </source>
</evidence>
<evidence type="ECO:0000256" key="4">
    <source>
        <dbReference type="ARBA" id="ARBA00023235"/>
    </source>
</evidence>
<dbReference type="InterPro" id="IPR001179">
    <property type="entry name" value="PPIase_FKBP_dom"/>
</dbReference>
<evidence type="ECO:0000256" key="5">
    <source>
        <dbReference type="PROSITE-ProRule" id="PRU00277"/>
    </source>
</evidence>
<accession>A0A2S7IKP1</accession>
<dbReference type="OrthoDB" id="979394at2"/>
<feature type="domain" description="PPIase FKBP-type" evidence="7">
    <location>
        <begin position="205"/>
        <end position="297"/>
    </location>
</feature>
<dbReference type="Proteomes" id="UP000239590">
    <property type="component" value="Unassembled WGS sequence"/>
</dbReference>
<gene>
    <name evidence="8" type="ORF">C5O19_01195</name>
</gene>
<comment type="catalytic activity">
    <reaction evidence="1 5 6">
        <text>[protein]-peptidylproline (omega=180) = [protein]-peptidylproline (omega=0)</text>
        <dbReference type="Rhea" id="RHEA:16237"/>
        <dbReference type="Rhea" id="RHEA-COMP:10747"/>
        <dbReference type="Rhea" id="RHEA-COMP:10748"/>
        <dbReference type="ChEBI" id="CHEBI:83833"/>
        <dbReference type="ChEBI" id="CHEBI:83834"/>
        <dbReference type="EC" id="5.2.1.8"/>
    </reaction>
</comment>
<dbReference type="PROSITE" id="PS50059">
    <property type="entry name" value="FKBP_PPIASE"/>
    <property type="match status" value="1"/>
</dbReference>